<evidence type="ECO:0000259" key="2">
    <source>
        <dbReference type="Pfam" id="PF20151"/>
    </source>
</evidence>
<keyword evidence="1" id="KW-0472">Membrane</keyword>
<name>A0A165SFU7_9AGAM</name>
<dbReference type="InterPro" id="IPR045340">
    <property type="entry name" value="DUF6533"/>
</dbReference>
<evidence type="ECO:0000313" key="4">
    <source>
        <dbReference type="Proteomes" id="UP000076761"/>
    </source>
</evidence>
<reference evidence="3 4" key="1">
    <citation type="journal article" date="2016" name="Mol. Biol. Evol.">
        <title>Comparative Genomics of Early-Diverging Mushroom-Forming Fungi Provides Insights into the Origins of Lignocellulose Decay Capabilities.</title>
        <authorList>
            <person name="Nagy L.G."/>
            <person name="Riley R."/>
            <person name="Tritt A."/>
            <person name="Adam C."/>
            <person name="Daum C."/>
            <person name="Floudas D."/>
            <person name="Sun H."/>
            <person name="Yadav J.S."/>
            <person name="Pangilinan J."/>
            <person name="Larsson K.H."/>
            <person name="Matsuura K."/>
            <person name="Barry K."/>
            <person name="Labutti K."/>
            <person name="Kuo R."/>
            <person name="Ohm R.A."/>
            <person name="Bhattacharya S.S."/>
            <person name="Shirouzu T."/>
            <person name="Yoshinaga Y."/>
            <person name="Martin F.M."/>
            <person name="Grigoriev I.V."/>
            <person name="Hibbett D.S."/>
        </authorList>
    </citation>
    <scope>NUCLEOTIDE SEQUENCE [LARGE SCALE GENOMIC DNA]</scope>
    <source>
        <strain evidence="3 4">HHB14362 ss-1</strain>
    </source>
</reference>
<evidence type="ECO:0000256" key="1">
    <source>
        <dbReference type="SAM" id="Phobius"/>
    </source>
</evidence>
<dbReference type="Pfam" id="PF20151">
    <property type="entry name" value="DUF6533"/>
    <property type="match status" value="1"/>
</dbReference>
<accession>A0A165SFU7</accession>
<feature type="transmembrane region" description="Helical" evidence="1">
    <location>
        <begin position="22"/>
        <end position="39"/>
    </location>
</feature>
<keyword evidence="4" id="KW-1185">Reference proteome</keyword>
<sequence>MTVVPNHDGAEVEVLHLHYNRLANYMNVAVLACLVYDILLTLPREVSLVWFSRWTIPKLLYFCNRYVPVAIFVALLIVNTDMNIPNHEYALFAVNQANPLLTCDSGVPA</sequence>
<keyword evidence="1" id="KW-1133">Transmembrane helix</keyword>
<organism evidence="3 4">
    <name type="scientific">Neolentinus lepideus HHB14362 ss-1</name>
    <dbReference type="NCBI Taxonomy" id="1314782"/>
    <lineage>
        <taxon>Eukaryota</taxon>
        <taxon>Fungi</taxon>
        <taxon>Dikarya</taxon>
        <taxon>Basidiomycota</taxon>
        <taxon>Agaricomycotina</taxon>
        <taxon>Agaricomycetes</taxon>
        <taxon>Gloeophyllales</taxon>
        <taxon>Gloeophyllaceae</taxon>
        <taxon>Neolentinus</taxon>
    </lineage>
</organism>
<gene>
    <name evidence="3" type="ORF">NEOLEDRAFT_1178836</name>
</gene>
<dbReference type="EMBL" id="KV425574">
    <property type="protein sequence ID" value="KZT25094.1"/>
    <property type="molecule type" value="Genomic_DNA"/>
</dbReference>
<dbReference type="InParanoid" id="A0A165SFU7"/>
<keyword evidence="1" id="KW-0812">Transmembrane</keyword>
<feature type="domain" description="DUF6533" evidence="2">
    <location>
        <begin position="25"/>
        <end position="69"/>
    </location>
</feature>
<evidence type="ECO:0000313" key="3">
    <source>
        <dbReference type="EMBL" id="KZT25094.1"/>
    </source>
</evidence>
<dbReference type="AlphaFoldDB" id="A0A165SFU7"/>
<proteinExistence type="predicted"/>
<dbReference type="Proteomes" id="UP000076761">
    <property type="component" value="Unassembled WGS sequence"/>
</dbReference>
<dbReference type="OrthoDB" id="2745134at2759"/>
<protein>
    <recommendedName>
        <fullName evidence="2">DUF6533 domain-containing protein</fullName>
    </recommendedName>
</protein>
<feature type="transmembrane region" description="Helical" evidence="1">
    <location>
        <begin position="59"/>
        <end position="78"/>
    </location>
</feature>